<keyword evidence="3" id="KW-0804">Transcription</keyword>
<feature type="domain" description="IclR-ED" evidence="5">
    <location>
        <begin position="67"/>
        <end position="250"/>
    </location>
</feature>
<evidence type="ECO:0000313" key="6">
    <source>
        <dbReference type="EMBL" id="TSH88452.1"/>
    </source>
</evidence>
<dbReference type="InterPro" id="IPR050707">
    <property type="entry name" value="HTH_MetabolicPath_Reg"/>
</dbReference>
<keyword evidence="1" id="KW-0805">Transcription regulation</keyword>
<evidence type="ECO:0000259" key="5">
    <source>
        <dbReference type="PROSITE" id="PS51078"/>
    </source>
</evidence>
<dbReference type="InterPro" id="IPR005471">
    <property type="entry name" value="Tscrpt_reg_IclR_N"/>
</dbReference>
<dbReference type="Gene3D" id="1.10.10.10">
    <property type="entry name" value="Winged helix-like DNA-binding domain superfamily/Winged helix DNA-binding domain"/>
    <property type="match status" value="1"/>
</dbReference>
<dbReference type="GO" id="GO:0003700">
    <property type="term" value="F:DNA-binding transcription factor activity"/>
    <property type="evidence" value="ECO:0007669"/>
    <property type="project" value="TreeGrafter"/>
</dbReference>
<evidence type="ECO:0000256" key="3">
    <source>
        <dbReference type="ARBA" id="ARBA00023163"/>
    </source>
</evidence>
<feature type="domain" description="HTH iclR-type" evidence="4">
    <location>
        <begin position="1"/>
        <end position="63"/>
    </location>
</feature>
<dbReference type="EMBL" id="VLTJ01000044">
    <property type="protein sequence ID" value="TSH88452.1"/>
    <property type="molecule type" value="Genomic_DNA"/>
</dbReference>
<comment type="caution">
    <text evidence="6">The sequence shown here is derived from an EMBL/GenBank/DDBJ whole genome shotgun (WGS) entry which is preliminary data.</text>
</comment>
<dbReference type="PANTHER" id="PTHR30136:SF35">
    <property type="entry name" value="HTH-TYPE TRANSCRIPTIONAL REGULATOR RV1719"/>
    <property type="match status" value="1"/>
</dbReference>
<dbReference type="GO" id="GO:0045892">
    <property type="term" value="P:negative regulation of DNA-templated transcription"/>
    <property type="evidence" value="ECO:0007669"/>
    <property type="project" value="TreeGrafter"/>
</dbReference>
<dbReference type="InterPro" id="IPR029016">
    <property type="entry name" value="GAF-like_dom_sf"/>
</dbReference>
<dbReference type="RefSeq" id="WP_143951321.1">
    <property type="nucleotide sequence ID" value="NZ_BAABMB010000002.1"/>
</dbReference>
<reference evidence="6 7" key="1">
    <citation type="submission" date="2019-07" db="EMBL/GenBank/DDBJ databases">
        <title>Qingshengfaniella alkalisoli gen. nov., sp. nov., isolated from saline soil.</title>
        <authorList>
            <person name="Xu L."/>
            <person name="Huang X.-X."/>
            <person name="Sun J.-Q."/>
        </authorList>
    </citation>
    <scope>NUCLEOTIDE SEQUENCE [LARGE SCALE GENOMIC DNA]</scope>
    <source>
        <strain evidence="6 7">DSM 27279</strain>
    </source>
</reference>
<dbReference type="Proteomes" id="UP000318405">
    <property type="component" value="Unassembled WGS sequence"/>
</dbReference>
<dbReference type="Pfam" id="PF01614">
    <property type="entry name" value="IclR_C"/>
    <property type="match status" value="1"/>
</dbReference>
<keyword evidence="7" id="KW-1185">Reference proteome</keyword>
<dbReference type="Gene3D" id="3.30.450.40">
    <property type="match status" value="1"/>
</dbReference>
<dbReference type="InterPro" id="IPR014757">
    <property type="entry name" value="Tscrpt_reg_IclR_C"/>
</dbReference>
<dbReference type="PROSITE" id="PS51078">
    <property type="entry name" value="ICLR_ED"/>
    <property type="match status" value="1"/>
</dbReference>
<dbReference type="OrthoDB" id="9807558at2"/>
<keyword evidence="2" id="KW-0238">DNA-binding</keyword>
<dbReference type="PANTHER" id="PTHR30136">
    <property type="entry name" value="HELIX-TURN-HELIX TRANSCRIPTIONAL REGULATOR, ICLR FAMILY"/>
    <property type="match status" value="1"/>
</dbReference>
<accession>A0A556A6F2</accession>
<evidence type="ECO:0000256" key="2">
    <source>
        <dbReference type="ARBA" id="ARBA00023125"/>
    </source>
</evidence>
<sequence>MSILDGVQKVLGLYAGGSSELSFTEVAARLDMPRSSASRLLNQMQLYGLLEQDLVTRRYRPGLLLQQAVQVGAAATPLDDACRAVLAALSERSGLTAYLSTLNDRETVVLQRLNGLHPVQVLSSPGSRRAASGTAMGRALLSRLSGAEFELLYGSDPAQVLPPEGQGGPATVGELRARAEQARADRLAVAIHEAMPGIGAIAAAVRDPQTQELRGLCISFMSYGVRPAQLATWRSLVADEVGALGRRLNDPFWLGAG</sequence>
<evidence type="ECO:0000313" key="7">
    <source>
        <dbReference type="Proteomes" id="UP000318405"/>
    </source>
</evidence>
<evidence type="ECO:0000256" key="1">
    <source>
        <dbReference type="ARBA" id="ARBA00023015"/>
    </source>
</evidence>
<dbReference type="AlphaFoldDB" id="A0A556A6F2"/>
<dbReference type="GO" id="GO:0003677">
    <property type="term" value="F:DNA binding"/>
    <property type="evidence" value="ECO:0007669"/>
    <property type="project" value="UniProtKB-KW"/>
</dbReference>
<dbReference type="PROSITE" id="PS51077">
    <property type="entry name" value="HTH_ICLR"/>
    <property type="match status" value="1"/>
</dbReference>
<proteinExistence type="predicted"/>
<dbReference type="Pfam" id="PF09339">
    <property type="entry name" value="HTH_IclR"/>
    <property type="match status" value="1"/>
</dbReference>
<dbReference type="SUPFAM" id="SSF46785">
    <property type="entry name" value="Winged helix' DNA-binding domain"/>
    <property type="match status" value="1"/>
</dbReference>
<dbReference type="InterPro" id="IPR036390">
    <property type="entry name" value="WH_DNA-bd_sf"/>
</dbReference>
<protein>
    <submittedName>
        <fullName evidence="6">IclR family transcriptional regulator</fullName>
    </submittedName>
</protein>
<dbReference type="SUPFAM" id="SSF55781">
    <property type="entry name" value="GAF domain-like"/>
    <property type="match status" value="1"/>
</dbReference>
<organism evidence="6 7">
    <name type="scientific">Verticiella sediminum</name>
    <dbReference type="NCBI Taxonomy" id="1247510"/>
    <lineage>
        <taxon>Bacteria</taxon>
        <taxon>Pseudomonadati</taxon>
        <taxon>Pseudomonadota</taxon>
        <taxon>Betaproteobacteria</taxon>
        <taxon>Burkholderiales</taxon>
        <taxon>Alcaligenaceae</taxon>
        <taxon>Verticiella</taxon>
    </lineage>
</organism>
<evidence type="ECO:0000259" key="4">
    <source>
        <dbReference type="PROSITE" id="PS51077"/>
    </source>
</evidence>
<name>A0A556A6F2_9BURK</name>
<gene>
    <name evidence="6" type="ORF">FOZ76_26555</name>
</gene>
<dbReference type="InterPro" id="IPR036388">
    <property type="entry name" value="WH-like_DNA-bd_sf"/>
</dbReference>